<comment type="caution">
    <text evidence="4">The sequence shown here is derived from an EMBL/GenBank/DDBJ whole genome shotgun (WGS) entry which is preliminary data.</text>
</comment>
<proteinExistence type="inferred from homology"/>
<dbReference type="Pfam" id="PF01648">
    <property type="entry name" value="ACPS"/>
    <property type="match status" value="1"/>
</dbReference>
<dbReference type="AlphaFoldDB" id="A0A4R6RVX9"/>
<feature type="domain" description="4'-phosphopantetheinyl transferase" evidence="3">
    <location>
        <begin position="103"/>
        <end position="177"/>
    </location>
</feature>
<dbReference type="InterPro" id="IPR050559">
    <property type="entry name" value="P-Pant_transferase_sf"/>
</dbReference>
<evidence type="ECO:0000313" key="4">
    <source>
        <dbReference type="EMBL" id="TDP90597.1"/>
    </source>
</evidence>
<protein>
    <submittedName>
        <fullName evidence="4">4'-phosphopantetheinyl transferase</fullName>
    </submittedName>
</protein>
<dbReference type="PANTHER" id="PTHR12215:SF15">
    <property type="entry name" value="4'-PHOSPHOPANTETHEINYL TRANSFERASE SUPERFAMILY-RELATED"/>
    <property type="match status" value="1"/>
</dbReference>
<dbReference type="SUPFAM" id="SSF56214">
    <property type="entry name" value="4'-phosphopantetheinyl transferase"/>
    <property type="match status" value="2"/>
</dbReference>
<dbReference type="Gene3D" id="3.90.470.20">
    <property type="entry name" value="4'-phosphopantetheinyl transferase domain"/>
    <property type="match status" value="1"/>
</dbReference>
<dbReference type="Proteomes" id="UP000295444">
    <property type="component" value="Unassembled WGS sequence"/>
</dbReference>
<dbReference type="GO" id="GO:0019878">
    <property type="term" value="P:lysine biosynthetic process via aminoadipic acid"/>
    <property type="evidence" value="ECO:0007669"/>
    <property type="project" value="TreeGrafter"/>
</dbReference>
<dbReference type="OrthoDB" id="3696724at2"/>
<dbReference type="PANTHER" id="PTHR12215">
    <property type="entry name" value="PHOSPHOPANTETHEINE TRANSFERASE"/>
    <property type="match status" value="1"/>
</dbReference>
<dbReference type="RefSeq" id="WP_133854111.1">
    <property type="nucleotide sequence ID" value="NZ_SNXZ01000010.1"/>
</dbReference>
<reference evidence="4 5" key="1">
    <citation type="submission" date="2019-03" db="EMBL/GenBank/DDBJ databases">
        <title>Genomic Encyclopedia of Type Strains, Phase IV (KMG-IV): sequencing the most valuable type-strain genomes for metagenomic binning, comparative biology and taxonomic classification.</title>
        <authorList>
            <person name="Goeker M."/>
        </authorList>
    </citation>
    <scope>NUCLEOTIDE SEQUENCE [LARGE SCALE GENOMIC DNA]</scope>
    <source>
        <strain evidence="4 5">DSM 45361</strain>
    </source>
</reference>
<evidence type="ECO:0000313" key="5">
    <source>
        <dbReference type="Proteomes" id="UP000295444"/>
    </source>
</evidence>
<gene>
    <name evidence="4" type="ORF">EV186_110138</name>
</gene>
<dbReference type="EMBL" id="SNXZ01000010">
    <property type="protein sequence ID" value="TDP90597.1"/>
    <property type="molecule type" value="Genomic_DNA"/>
</dbReference>
<dbReference type="InterPro" id="IPR008278">
    <property type="entry name" value="4-PPantetheinyl_Trfase_dom"/>
</dbReference>
<evidence type="ECO:0000259" key="3">
    <source>
        <dbReference type="Pfam" id="PF01648"/>
    </source>
</evidence>
<name>A0A4R6RVX9_LABRH</name>
<dbReference type="GO" id="GO:0008897">
    <property type="term" value="F:holo-[acyl-carrier-protein] synthase activity"/>
    <property type="evidence" value="ECO:0007669"/>
    <property type="project" value="InterPro"/>
</dbReference>
<comment type="similarity">
    <text evidence="1">Belongs to the P-Pant transferase superfamily. Gsp/Sfp/HetI/AcpT family.</text>
</comment>
<sequence length="207" mass="21717">MAVVQVAAGVWVASAPVAAVRGSGHPADVAASTGMRPHRAREFLAGRDLLRATLAHLFPRAADAEVASRTGGKPYLRGHPGVGISVSHDAGVAAVGVALGKEIGVDVQRPDRSVRPGLLRRCLGRHADAVAALSTRDAAMELAWVWTVQEACVKATGAGLAGRPWAIEVVPGHSSGQWPRGRWVSLRDRSRIPFSCAFSTDQPGRSM</sequence>
<dbReference type="GO" id="GO:0000287">
    <property type="term" value="F:magnesium ion binding"/>
    <property type="evidence" value="ECO:0007669"/>
    <property type="project" value="InterPro"/>
</dbReference>
<keyword evidence="5" id="KW-1185">Reference proteome</keyword>
<evidence type="ECO:0000256" key="2">
    <source>
        <dbReference type="ARBA" id="ARBA00022679"/>
    </source>
</evidence>
<evidence type="ECO:0000256" key="1">
    <source>
        <dbReference type="ARBA" id="ARBA00010990"/>
    </source>
</evidence>
<accession>A0A4R6RVX9</accession>
<organism evidence="4 5">
    <name type="scientific">Labedaea rhizosphaerae</name>
    <dbReference type="NCBI Taxonomy" id="598644"/>
    <lineage>
        <taxon>Bacteria</taxon>
        <taxon>Bacillati</taxon>
        <taxon>Actinomycetota</taxon>
        <taxon>Actinomycetes</taxon>
        <taxon>Pseudonocardiales</taxon>
        <taxon>Pseudonocardiaceae</taxon>
        <taxon>Labedaea</taxon>
    </lineage>
</organism>
<dbReference type="InterPro" id="IPR037143">
    <property type="entry name" value="4-PPantetheinyl_Trfase_dom_sf"/>
</dbReference>
<keyword evidence="2 4" id="KW-0808">Transferase</keyword>
<dbReference type="GO" id="GO:0005829">
    <property type="term" value="C:cytosol"/>
    <property type="evidence" value="ECO:0007669"/>
    <property type="project" value="TreeGrafter"/>
</dbReference>